<proteinExistence type="predicted"/>
<reference evidence="1 2" key="1">
    <citation type="journal article" date="2008" name="ISME J.">
        <title>Comparative genomics of two ecotypes of the marine planktonic copiotroph Alteromonas macleodii suggests alternative lifestyles associated with different kinds of particulate organic matter.</title>
        <authorList>
            <person name="Ivars-Martinez E."/>
            <person name="Martin-Cuadrado A.B."/>
            <person name="D'Auria G."/>
            <person name="Mira A."/>
            <person name="Ferriera S."/>
            <person name="Johnson J."/>
            <person name="Friedman R."/>
            <person name="Rodriguez-Valera F."/>
        </authorList>
    </citation>
    <scope>NUCLEOTIDE SEQUENCE [LARGE SCALE GENOMIC DNA]</scope>
    <source>
        <strain evidence="2">DSM 17117 / CIP 110805 / LMG 28347 / Deep ecotype</strain>
    </source>
</reference>
<protein>
    <submittedName>
        <fullName evidence="1">Uncharacterized protein</fullName>
    </submittedName>
</protein>
<name>F2GBI3_ALTMD</name>
<reference evidence="1 2" key="2">
    <citation type="journal article" date="2015" name="Antonie Van Leeuwenhoek">
        <title>Ecophysiological diversity of a novel member of the genus Alteromonas, and description of Alteromonas mediterranea sp. nov.</title>
        <authorList>
            <person name="Ivanova E.P."/>
            <person name="Lopez-Perez M."/>
            <person name="Zabalos M."/>
            <person name="Nguyen S.H."/>
            <person name="Webb H.K."/>
            <person name="Ryan J."/>
            <person name="Lagutin K."/>
            <person name="Vyssotski M."/>
            <person name="Crawford R.J."/>
            <person name="Rodriguez-Valera F."/>
        </authorList>
    </citation>
    <scope>NUCLEOTIDE SEQUENCE [LARGE SCALE GENOMIC DNA]</scope>
    <source>
        <strain evidence="2">DSM 17117 / CIP 110805 / LMG 28347 / Deep ecotype</strain>
    </source>
</reference>
<sequence>MLTHYAQGDVWPYWKRESDFKAKRLQALSGSEATTK</sequence>
<dbReference type="HOGENOM" id="CLU_3354156_0_0_6"/>
<dbReference type="AlphaFoldDB" id="F2GBI3"/>
<accession>F2GBI3</accession>
<dbReference type="Proteomes" id="UP000001870">
    <property type="component" value="Chromosome"/>
</dbReference>
<dbReference type="KEGG" id="amc:MADE_1014475"/>
<organism evidence="1 2">
    <name type="scientific">Alteromonas mediterranea (strain DSM 17117 / CIP 110805 / LMG 28347 / Deep ecotype)</name>
    <dbReference type="NCBI Taxonomy" id="1774373"/>
    <lineage>
        <taxon>Bacteria</taxon>
        <taxon>Pseudomonadati</taxon>
        <taxon>Pseudomonadota</taxon>
        <taxon>Gammaproteobacteria</taxon>
        <taxon>Alteromonadales</taxon>
        <taxon>Alteromonadaceae</taxon>
        <taxon>Alteromonas/Salinimonas group</taxon>
        <taxon>Alteromonas</taxon>
    </lineage>
</organism>
<evidence type="ECO:0000313" key="2">
    <source>
        <dbReference type="Proteomes" id="UP000001870"/>
    </source>
</evidence>
<dbReference type="EMBL" id="CP001103">
    <property type="protein sequence ID" value="AEA99029.1"/>
    <property type="molecule type" value="Genomic_DNA"/>
</dbReference>
<keyword evidence="2" id="KW-1185">Reference proteome</keyword>
<gene>
    <name evidence="1" type="ordered locus">MADE_1014475</name>
</gene>
<evidence type="ECO:0000313" key="1">
    <source>
        <dbReference type="EMBL" id="AEA99029.1"/>
    </source>
</evidence>